<feature type="transmembrane region" description="Helical" evidence="6">
    <location>
        <begin position="435"/>
        <end position="459"/>
    </location>
</feature>
<feature type="domain" description="SSD" evidence="7">
    <location>
        <begin position="328"/>
        <end position="456"/>
    </location>
</feature>
<evidence type="ECO:0000313" key="9">
    <source>
        <dbReference type="Proteomes" id="UP000282106"/>
    </source>
</evidence>
<dbReference type="PANTHER" id="PTHR33406">
    <property type="entry name" value="MEMBRANE PROTEIN MJ1562-RELATED"/>
    <property type="match status" value="1"/>
</dbReference>
<feature type="transmembrane region" description="Helical" evidence="6">
    <location>
        <begin position="304"/>
        <end position="323"/>
    </location>
</feature>
<comment type="caution">
    <text evidence="8">The sequence shown here is derived from an EMBL/GenBank/DDBJ whole genome shotgun (WGS) entry which is preliminary data.</text>
</comment>
<dbReference type="InterPro" id="IPR004869">
    <property type="entry name" value="MMPL_dom"/>
</dbReference>
<evidence type="ECO:0000256" key="2">
    <source>
        <dbReference type="ARBA" id="ARBA00022475"/>
    </source>
</evidence>
<dbReference type="Pfam" id="PF03176">
    <property type="entry name" value="MMPL"/>
    <property type="match status" value="2"/>
</dbReference>
<dbReference type="RefSeq" id="WP_123211857.1">
    <property type="nucleotide sequence ID" value="NZ_RJVO01000004.1"/>
</dbReference>
<dbReference type="GO" id="GO:0005886">
    <property type="term" value="C:plasma membrane"/>
    <property type="evidence" value="ECO:0007669"/>
    <property type="project" value="UniProtKB-SubCell"/>
</dbReference>
<keyword evidence="5 6" id="KW-0472">Membrane</keyword>
<feature type="transmembrane region" description="Helical" evidence="6">
    <location>
        <begin position="720"/>
        <end position="743"/>
    </location>
</feature>
<evidence type="ECO:0000256" key="5">
    <source>
        <dbReference type="ARBA" id="ARBA00023136"/>
    </source>
</evidence>
<keyword evidence="9" id="KW-1185">Reference proteome</keyword>
<feature type="transmembrane region" description="Helical" evidence="6">
    <location>
        <begin position="402"/>
        <end position="423"/>
    </location>
</feature>
<keyword evidence="3 6" id="KW-0812">Transmembrane</keyword>
<dbReference type="Proteomes" id="UP000282106">
    <property type="component" value="Unassembled WGS sequence"/>
</dbReference>
<dbReference type="Gene3D" id="1.20.1640.10">
    <property type="entry name" value="Multidrug efflux transporter AcrB transmembrane domain"/>
    <property type="match status" value="2"/>
</dbReference>
<keyword evidence="2" id="KW-1003">Cell membrane</keyword>
<dbReference type="InterPro" id="IPR000731">
    <property type="entry name" value="SSD"/>
</dbReference>
<keyword evidence="4 6" id="KW-1133">Transmembrane helix</keyword>
<dbReference type="PANTHER" id="PTHR33406:SF10">
    <property type="entry name" value="SSD DOMAIN-CONTAINING PROTEIN"/>
    <property type="match status" value="1"/>
</dbReference>
<reference evidence="8 9" key="1">
    <citation type="submission" date="2018-10" db="EMBL/GenBank/DDBJ databases">
        <authorList>
            <person name="Chen W.-M."/>
        </authorList>
    </citation>
    <scope>NUCLEOTIDE SEQUENCE [LARGE SCALE GENOMIC DNA]</scope>
    <source>
        <strain evidence="8 9">THS-13</strain>
    </source>
</reference>
<feature type="transmembrane region" description="Helical" evidence="6">
    <location>
        <begin position="357"/>
        <end position="381"/>
    </location>
</feature>
<feature type="transmembrane region" description="Helical" evidence="6">
    <location>
        <begin position="749"/>
        <end position="774"/>
    </location>
</feature>
<dbReference type="AlphaFoldDB" id="A0A3N0V9V5"/>
<dbReference type="SUPFAM" id="SSF82866">
    <property type="entry name" value="Multidrug efflux transporter AcrB transmembrane domain"/>
    <property type="match status" value="2"/>
</dbReference>
<dbReference type="InterPro" id="IPR050545">
    <property type="entry name" value="Mycobact_MmpL"/>
</dbReference>
<evidence type="ECO:0000256" key="6">
    <source>
        <dbReference type="SAM" id="Phobius"/>
    </source>
</evidence>
<name>A0A3N0V9V5_9GAMM</name>
<gene>
    <name evidence="8" type="ORF">ED208_10550</name>
</gene>
<dbReference type="PROSITE" id="PS50156">
    <property type="entry name" value="SSD"/>
    <property type="match status" value="1"/>
</dbReference>
<protein>
    <recommendedName>
        <fullName evidence="7">SSD domain-containing protein</fullName>
    </recommendedName>
</protein>
<feature type="transmembrane region" description="Helical" evidence="6">
    <location>
        <begin position="330"/>
        <end position="351"/>
    </location>
</feature>
<sequence>MTEAILRAVIPLIYARRWLSFSVLLLLSLLFGLQALQLKPDAGFEKQIPLEHPYMKVFKEYQQAFGGANLISIALMREGGAVAPGAEKPTIYDPLFLDRLKTLSDAVFFLPGVDRTRVSSLFTPDLTYFEVVEGGINLGNVVPRNYTPSPEMLADIRQRVAKAGIIGRYVASDQNGALIVAELLEHHPVTGEKLDYKRLADLLEDQLRQRIASPTLYEYRLKADHAPYRAGDIVWHGYTDYGWKLRYQRFEAEQKDAEGQAILVDGDELSVKAVANPDYAPGLSVHIIGFAKVIGDVTDASTEVIAYFFVAMALTLGLLWWFCGSLRLALLPLLAALVAVVWELGLLRLAGFGLDPFAILVPFLILSIGVSHGVQYVNGWANEVAENQFTPLEASIQTFRRLAIPGTIAILTDVIGFATLAFIQIDIVREMALNAAMGMAAVIATNKLLLPILLSWVRVADPAQFAARHHRRRAMGEPLWRRLSVFATARGALPLLALCLLALAWAIHMYPKLTVGDAQAGVPELRPDSRYNHDSAVVVNNFAIGVDILKVIAETGEYGCLDHRVMDNLDGLVWRLQNTEGVASALALPTVAREVRGLWNENAPSWKVLPRNRDAMAQLVGRIPSSAGLQNLDCSRMPVLVFTSDHRAETLDRVLAVVKDYQAQEAPGSGVNYRLASGNVGVMAATNEEIRAREVVVIVWVHLTLLIFVWLSFRSLAAVICIITPLVLCSLLTYGFMASIGIGMKAATLPVAAFGVGIGVDDGIYLWGVFAHYLGRGLSLREAYMQALRSTGKAVLFTSLTLIVAVAMWLFSGLQFQADMGLLLVTMFTANLLGALLMLPALAWLCAKFLPMKPSGGLTIQ</sequence>
<evidence type="ECO:0000256" key="4">
    <source>
        <dbReference type="ARBA" id="ARBA00022989"/>
    </source>
</evidence>
<feature type="transmembrane region" description="Helical" evidence="6">
    <location>
        <begin position="479"/>
        <end position="507"/>
    </location>
</feature>
<dbReference type="InParanoid" id="A0A3N0V9V5"/>
<feature type="transmembrane region" description="Helical" evidence="6">
    <location>
        <begin position="820"/>
        <end position="845"/>
    </location>
</feature>
<comment type="subcellular location">
    <subcellularLocation>
        <location evidence="1">Cell membrane</location>
        <topology evidence="1">Multi-pass membrane protein</topology>
    </subcellularLocation>
</comment>
<evidence type="ECO:0000259" key="7">
    <source>
        <dbReference type="PROSITE" id="PS50156"/>
    </source>
</evidence>
<feature type="transmembrane region" description="Helical" evidence="6">
    <location>
        <begin position="695"/>
        <end position="713"/>
    </location>
</feature>
<accession>A0A3N0V9V5</accession>
<evidence type="ECO:0000256" key="3">
    <source>
        <dbReference type="ARBA" id="ARBA00022692"/>
    </source>
</evidence>
<feature type="transmembrane region" description="Helical" evidence="6">
    <location>
        <begin position="794"/>
        <end position="814"/>
    </location>
</feature>
<dbReference type="EMBL" id="RJVO01000004">
    <property type="protein sequence ID" value="ROH89560.1"/>
    <property type="molecule type" value="Genomic_DNA"/>
</dbReference>
<evidence type="ECO:0000256" key="1">
    <source>
        <dbReference type="ARBA" id="ARBA00004651"/>
    </source>
</evidence>
<evidence type="ECO:0000313" key="8">
    <source>
        <dbReference type="EMBL" id="ROH89560.1"/>
    </source>
</evidence>
<proteinExistence type="predicted"/>
<organism evidence="8 9">
    <name type="scientific">Stagnimonas aquatica</name>
    <dbReference type="NCBI Taxonomy" id="2689987"/>
    <lineage>
        <taxon>Bacteria</taxon>
        <taxon>Pseudomonadati</taxon>
        <taxon>Pseudomonadota</taxon>
        <taxon>Gammaproteobacteria</taxon>
        <taxon>Nevskiales</taxon>
        <taxon>Nevskiaceae</taxon>
        <taxon>Stagnimonas</taxon>
    </lineage>
</organism>